<dbReference type="AlphaFoldDB" id="A0A4Y2KL51"/>
<dbReference type="Proteomes" id="UP000499080">
    <property type="component" value="Unassembled WGS sequence"/>
</dbReference>
<dbReference type="EMBL" id="BGPR01004720">
    <property type="protein sequence ID" value="GBN02640.1"/>
    <property type="molecule type" value="Genomic_DNA"/>
</dbReference>
<keyword evidence="2" id="KW-1185">Reference proteome</keyword>
<accession>A0A4Y2KL51</accession>
<protein>
    <submittedName>
        <fullName evidence="1">Uncharacterized protein</fullName>
    </submittedName>
</protein>
<evidence type="ECO:0000313" key="1">
    <source>
        <dbReference type="EMBL" id="GBN02640.1"/>
    </source>
</evidence>
<evidence type="ECO:0000313" key="2">
    <source>
        <dbReference type="Proteomes" id="UP000499080"/>
    </source>
</evidence>
<name>A0A4Y2KL51_ARAVE</name>
<reference evidence="1 2" key="1">
    <citation type="journal article" date="2019" name="Sci. Rep.">
        <title>Orb-weaving spider Araneus ventricosus genome elucidates the spidroin gene catalogue.</title>
        <authorList>
            <person name="Kono N."/>
            <person name="Nakamura H."/>
            <person name="Ohtoshi R."/>
            <person name="Moran D.A.P."/>
            <person name="Shinohara A."/>
            <person name="Yoshida Y."/>
            <person name="Fujiwara M."/>
            <person name="Mori M."/>
            <person name="Tomita M."/>
            <person name="Arakawa K."/>
        </authorList>
    </citation>
    <scope>NUCLEOTIDE SEQUENCE [LARGE SCALE GENOMIC DNA]</scope>
</reference>
<gene>
    <name evidence="1" type="ORF">AVEN_37262_1</name>
</gene>
<comment type="caution">
    <text evidence="1">The sequence shown here is derived from an EMBL/GenBank/DDBJ whole genome shotgun (WGS) entry which is preliminary data.</text>
</comment>
<organism evidence="1 2">
    <name type="scientific">Araneus ventricosus</name>
    <name type="common">Orbweaver spider</name>
    <name type="synonym">Epeira ventricosa</name>
    <dbReference type="NCBI Taxonomy" id="182803"/>
    <lineage>
        <taxon>Eukaryota</taxon>
        <taxon>Metazoa</taxon>
        <taxon>Ecdysozoa</taxon>
        <taxon>Arthropoda</taxon>
        <taxon>Chelicerata</taxon>
        <taxon>Arachnida</taxon>
        <taxon>Araneae</taxon>
        <taxon>Araneomorphae</taxon>
        <taxon>Entelegynae</taxon>
        <taxon>Araneoidea</taxon>
        <taxon>Araneidae</taxon>
        <taxon>Araneus</taxon>
    </lineage>
</organism>
<sequence>MDRPFLLLWESSQHATSLKPLQYTKVKGLNKRIEGSIGHTPLLPFPQFAVERCLKRAVNEFCTLEIINGKRKHTAQG</sequence>
<proteinExistence type="predicted"/>